<evidence type="ECO:0000313" key="3">
    <source>
        <dbReference type="Proteomes" id="UP000075320"/>
    </source>
</evidence>
<feature type="domain" description="BPL/LPL catalytic" evidence="1">
    <location>
        <begin position="31"/>
        <end position="154"/>
    </location>
</feature>
<dbReference type="GO" id="GO:0004077">
    <property type="term" value="F:biotin--[biotin carboxyl-carrier protein] ligase activity"/>
    <property type="evidence" value="ECO:0007669"/>
    <property type="project" value="TreeGrafter"/>
</dbReference>
<protein>
    <submittedName>
        <fullName evidence="2">Biotin synthetase</fullName>
    </submittedName>
</protein>
<dbReference type="GO" id="GO:0005737">
    <property type="term" value="C:cytoplasm"/>
    <property type="evidence" value="ECO:0007669"/>
    <property type="project" value="TreeGrafter"/>
</dbReference>
<dbReference type="AlphaFoldDB" id="A0A150WMM0"/>
<accession>A0A150WMM0</accession>
<dbReference type="Gene3D" id="3.30.930.10">
    <property type="entry name" value="Bira Bifunctional Protein, Domain 2"/>
    <property type="match status" value="1"/>
</dbReference>
<dbReference type="RefSeq" id="WP_061833204.1">
    <property type="nucleotide sequence ID" value="NZ_LUKE01000001.1"/>
</dbReference>
<dbReference type="Pfam" id="PF03099">
    <property type="entry name" value="BPL_LplA_LipB"/>
    <property type="match status" value="1"/>
</dbReference>
<sequence>MDNPVADVRIGNLTAQWAENNHLYVHYRTEQESTNSAAKDEAFNENLMEEALCLYVTDHQTTGRGRGKNKWTAKAGSSLLSSWSFLLNVKPQPTTSCLVGLALYRACSSTWPFLDWNLKAPNDIYVGNKKIAGILLETVMQGDDVRLVIGIGMNIISAPESVNTSTSLLMSLPPGAPLLGQDYMGFLDRLLFELTDAVSHCENPLSTTDRLSLMQALNNHPLLKTPYTKMESDGSLWIDDKKINWMEL</sequence>
<dbReference type="OrthoDB" id="9807064at2"/>
<keyword evidence="3" id="KW-1185">Reference proteome</keyword>
<name>A0A150WMM0_BDEBC</name>
<dbReference type="Proteomes" id="UP000075320">
    <property type="component" value="Unassembled WGS sequence"/>
</dbReference>
<proteinExistence type="predicted"/>
<organism evidence="2 3">
    <name type="scientific">Bdellovibrio bacteriovorus</name>
    <dbReference type="NCBI Taxonomy" id="959"/>
    <lineage>
        <taxon>Bacteria</taxon>
        <taxon>Pseudomonadati</taxon>
        <taxon>Bdellovibrionota</taxon>
        <taxon>Bdellovibrionia</taxon>
        <taxon>Bdellovibrionales</taxon>
        <taxon>Pseudobdellovibrionaceae</taxon>
        <taxon>Bdellovibrio</taxon>
    </lineage>
</organism>
<dbReference type="SUPFAM" id="SSF55681">
    <property type="entry name" value="Class II aaRS and biotin synthetases"/>
    <property type="match status" value="1"/>
</dbReference>
<gene>
    <name evidence="2" type="ORF">AZI86_00870</name>
</gene>
<dbReference type="PANTHER" id="PTHR12835:SF5">
    <property type="entry name" value="BIOTIN--PROTEIN LIGASE"/>
    <property type="match status" value="1"/>
</dbReference>
<evidence type="ECO:0000313" key="2">
    <source>
        <dbReference type="EMBL" id="KYG65660.1"/>
    </source>
</evidence>
<dbReference type="InterPro" id="IPR004143">
    <property type="entry name" value="BPL_LPL_catalytic"/>
</dbReference>
<dbReference type="PANTHER" id="PTHR12835">
    <property type="entry name" value="BIOTIN PROTEIN LIGASE"/>
    <property type="match status" value="1"/>
</dbReference>
<dbReference type="EMBL" id="LUKE01000001">
    <property type="protein sequence ID" value="KYG65660.1"/>
    <property type="molecule type" value="Genomic_DNA"/>
</dbReference>
<comment type="caution">
    <text evidence="2">The sequence shown here is derived from an EMBL/GenBank/DDBJ whole genome shotgun (WGS) entry which is preliminary data.</text>
</comment>
<evidence type="ECO:0000259" key="1">
    <source>
        <dbReference type="Pfam" id="PF03099"/>
    </source>
</evidence>
<reference evidence="2 3" key="1">
    <citation type="submission" date="2016-03" db="EMBL/GenBank/DDBJ databases">
        <authorList>
            <person name="Ploux O."/>
        </authorList>
    </citation>
    <scope>NUCLEOTIDE SEQUENCE [LARGE SCALE GENOMIC DNA]</scope>
    <source>
        <strain evidence="2 3">R0</strain>
    </source>
</reference>
<dbReference type="InterPro" id="IPR045864">
    <property type="entry name" value="aa-tRNA-synth_II/BPL/LPL"/>
</dbReference>